<evidence type="ECO:0000256" key="6">
    <source>
        <dbReference type="ARBA" id="ARBA00031424"/>
    </source>
</evidence>
<dbReference type="Gene3D" id="2.60.120.10">
    <property type="entry name" value="Jelly Rolls"/>
    <property type="match status" value="2"/>
</dbReference>
<proteinExistence type="predicted"/>
<dbReference type="SUPFAM" id="SSF51182">
    <property type="entry name" value="RmlC-like cupins"/>
    <property type="match status" value="2"/>
</dbReference>
<dbReference type="Proteomes" id="UP000199221">
    <property type="component" value="Unassembled WGS sequence"/>
</dbReference>
<gene>
    <name evidence="8" type="ORF">SAMN05216230_109154</name>
</gene>
<evidence type="ECO:0000256" key="2">
    <source>
        <dbReference type="ARBA" id="ARBA00001997"/>
    </source>
</evidence>
<evidence type="ECO:0000256" key="5">
    <source>
        <dbReference type="ARBA" id="ARBA00029758"/>
    </source>
</evidence>
<reference evidence="8 9" key="1">
    <citation type="submission" date="2016-10" db="EMBL/GenBank/DDBJ databases">
        <authorList>
            <person name="de Groot N.N."/>
        </authorList>
    </citation>
    <scope>NUCLEOTIDE SEQUENCE [LARGE SCALE GENOMIC DNA]</scope>
    <source>
        <strain evidence="8 9">LMG 27941</strain>
    </source>
</reference>
<comment type="catalytic activity">
    <reaction evidence="1">
        <text>dTDP-4-dehydro-6-deoxy-alpha-D-glucose = dTDP-4-dehydro-beta-L-rhamnose</text>
        <dbReference type="Rhea" id="RHEA:16969"/>
        <dbReference type="ChEBI" id="CHEBI:57649"/>
        <dbReference type="ChEBI" id="CHEBI:62830"/>
        <dbReference type="EC" id="5.1.3.13"/>
    </reaction>
</comment>
<dbReference type="InterPro" id="IPR000888">
    <property type="entry name" value="RmlC-like"/>
</dbReference>
<dbReference type="PANTHER" id="PTHR21047:SF2">
    <property type="entry name" value="THYMIDINE DIPHOSPHO-4-KETO-RHAMNOSE 3,5-EPIMERASE"/>
    <property type="match status" value="1"/>
</dbReference>
<protein>
    <recommendedName>
        <fullName evidence="4">dTDP-4-dehydrorhamnose 3,5-epimerase</fullName>
        <ecNumber evidence="3">5.1.3.13</ecNumber>
    </recommendedName>
    <alternativeName>
        <fullName evidence="6">Thymidine diphospho-4-keto-rhamnose 3,5-epimerase</fullName>
    </alternativeName>
    <alternativeName>
        <fullName evidence="5">dTDP-4-keto-6-deoxyglucose 3,5-epimerase</fullName>
    </alternativeName>
    <alternativeName>
        <fullName evidence="7">dTDP-6-deoxy-D-xylo-4-hexulose 3,5-epimerase</fullName>
    </alternativeName>
</protein>
<dbReference type="GO" id="GO:0000271">
    <property type="term" value="P:polysaccharide biosynthetic process"/>
    <property type="evidence" value="ECO:0007669"/>
    <property type="project" value="TreeGrafter"/>
</dbReference>
<dbReference type="GO" id="GO:0005829">
    <property type="term" value="C:cytosol"/>
    <property type="evidence" value="ECO:0007669"/>
    <property type="project" value="TreeGrafter"/>
</dbReference>
<evidence type="ECO:0000256" key="7">
    <source>
        <dbReference type="ARBA" id="ARBA00033311"/>
    </source>
</evidence>
<evidence type="ECO:0000256" key="3">
    <source>
        <dbReference type="ARBA" id="ARBA00012098"/>
    </source>
</evidence>
<evidence type="ECO:0000313" key="9">
    <source>
        <dbReference type="Proteomes" id="UP000199221"/>
    </source>
</evidence>
<dbReference type="PANTHER" id="PTHR21047">
    <property type="entry name" value="DTDP-6-DEOXY-D-GLUCOSE-3,5 EPIMERASE"/>
    <property type="match status" value="1"/>
</dbReference>
<dbReference type="RefSeq" id="WP_094011995.1">
    <property type="nucleotide sequence ID" value="NZ_FOEQ01000009.1"/>
</dbReference>
<name>A0A1H9QAD5_9PSED</name>
<dbReference type="InterPro" id="IPR014710">
    <property type="entry name" value="RmlC-like_jellyroll"/>
</dbReference>
<evidence type="ECO:0000256" key="4">
    <source>
        <dbReference type="ARBA" id="ARBA00019595"/>
    </source>
</evidence>
<dbReference type="AlphaFoldDB" id="A0A1H9QAD5"/>
<sequence length="426" mass="47658">MNSTSRSTPILGLEFVSLASMDNGGSSKVLPLPITRPVHIVFHGVAPFNHGHYGLHFGLADKLIFLGSPTKLITGFFVDCRSDSPTYGVRHVEKFHPITTEMLCIPPGVGHAFEGLEEIFTINAYEALLPPPELLITEKNPWATGADILNFAFDVTDSELPRVTPNKFPASQRFYDLLRDYQKETLNLVRHDYPITEDVILDDGSAVKLSVRKPIDKSLWPDEWENIENISGLGWRRHYIVMGDDHTGYSALIDPSPLQVIDHGTAEYSHDAYGIHLESEDRLTFVGEESRSIRAHFIDCRLDSPTLHKECSITFHPSALKFLVIPPGIAHAFESIEGVYTINRPRRCAGNLERMEPGNDIIDWPLAARPAPILEIVENDAPLEYYHSLALRQQRFLSENDLSSSALSVLLEDGHGVAIRLLLRKA</sequence>
<dbReference type="EMBL" id="FOEQ01000009">
    <property type="protein sequence ID" value="SER57414.1"/>
    <property type="molecule type" value="Genomic_DNA"/>
</dbReference>
<dbReference type="InterPro" id="IPR011051">
    <property type="entry name" value="RmlC_Cupin_sf"/>
</dbReference>
<organism evidence="8 9">
    <name type="scientific">Pseudomonas soli</name>
    <dbReference type="NCBI Taxonomy" id="1306993"/>
    <lineage>
        <taxon>Bacteria</taxon>
        <taxon>Pseudomonadati</taxon>
        <taxon>Pseudomonadota</taxon>
        <taxon>Gammaproteobacteria</taxon>
        <taxon>Pseudomonadales</taxon>
        <taxon>Pseudomonadaceae</taxon>
        <taxon>Pseudomonas</taxon>
    </lineage>
</organism>
<evidence type="ECO:0000256" key="1">
    <source>
        <dbReference type="ARBA" id="ARBA00001298"/>
    </source>
</evidence>
<comment type="function">
    <text evidence="2">Catalyzes the epimerization of the C3' and C5'positions of dTDP-6-deoxy-D-xylo-4-hexulose, forming dTDP-6-deoxy-L-lyxo-4-hexulose.</text>
</comment>
<accession>A0A1H9QAD5</accession>
<evidence type="ECO:0000313" key="8">
    <source>
        <dbReference type="EMBL" id="SER57414.1"/>
    </source>
</evidence>
<dbReference type="EC" id="5.1.3.13" evidence="3"/>
<dbReference type="GO" id="GO:0008830">
    <property type="term" value="F:dTDP-4-dehydrorhamnose 3,5-epimerase activity"/>
    <property type="evidence" value="ECO:0007669"/>
    <property type="project" value="UniProtKB-EC"/>
</dbReference>